<evidence type="ECO:0000313" key="1">
    <source>
        <dbReference type="EMBL" id="ARU94297.1"/>
    </source>
</evidence>
<dbReference type="EMBL" id="CP015581">
    <property type="protein sequence ID" value="ARU98337.1"/>
    <property type="molecule type" value="Genomic_DNA"/>
</dbReference>
<name>A0A1Y0L8N3_TATCI</name>
<dbReference type="KEGG" id="tci:A7K98_11245"/>
<reference evidence="3 4" key="1">
    <citation type="submission" date="2016-05" db="EMBL/GenBank/DDBJ databases">
        <title>Complete genome sequence of two 2,5-diketo-D-glunonic acid producing strain Tatumella citrea.</title>
        <authorList>
            <person name="Duan C."/>
            <person name="Yang J."/>
            <person name="Yang S."/>
        </authorList>
    </citation>
    <scope>NUCLEOTIDE SEQUENCE [LARGE SCALE GENOMIC DNA]</scope>
    <source>
        <strain evidence="2 3">ATCC 39140</strain>
        <strain evidence="1 4">DSM 13699</strain>
    </source>
</reference>
<keyword evidence="3" id="KW-1185">Reference proteome</keyword>
<sequence>MNGECLGYKSQLNHSPVMTEAITLNMVDHCKKSESVCQTLTSHKKYPKIHKLHHLNETLDS</sequence>
<proteinExistence type="predicted"/>
<gene>
    <name evidence="1" type="ORF">A7K98_11245</name>
    <name evidence="2" type="ORF">A7K99_11245</name>
</gene>
<evidence type="ECO:0000313" key="3">
    <source>
        <dbReference type="Proteomes" id="UP000195729"/>
    </source>
</evidence>
<evidence type="ECO:0000313" key="4">
    <source>
        <dbReference type="Proteomes" id="UP000195814"/>
    </source>
</evidence>
<evidence type="ECO:0000313" key="2">
    <source>
        <dbReference type="EMBL" id="ARU98337.1"/>
    </source>
</evidence>
<organism evidence="1 4">
    <name type="scientific">Tatumella citrea</name>
    <name type="common">Pantoea citrea</name>
    <dbReference type="NCBI Taxonomy" id="53336"/>
    <lineage>
        <taxon>Bacteria</taxon>
        <taxon>Pseudomonadati</taxon>
        <taxon>Pseudomonadota</taxon>
        <taxon>Gammaproteobacteria</taxon>
        <taxon>Enterobacterales</taxon>
        <taxon>Erwiniaceae</taxon>
        <taxon>Tatumella</taxon>
    </lineage>
</organism>
<dbReference type="Proteomes" id="UP000195729">
    <property type="component" value="Chromosome"/>
</dbReference>
<dbReference type="EMBL" id="CP015579">
    <property type="protein sequence ID" value="ARU94297.1"/>
    <property type="molecule type" value="Genomic_DNA"/>
</dbReference>
<accession>A0A1Y0L8N3</accession>
<dbReference type="AlphaFoldDB" id="A0A1Y0L8N3"/>
<dbReference type="Proteomes" id="UP000195814">
    <property type="component" value="Chromosome"/>
</dbReference>
<protein>
    <submittedName>
        <fullName evidence="1">Uncharacterized protein</fullName>
    </submittedName>
</protein>